<reference evidence="3" key="1">
    <citation type="submission" date="2020-03" db="EMBL/GenBank/DDBJ databases">
        <title>The deep terrestrial virosphere.</title>
        <authorList>
            <person name="Holmfeldt K."/>
            <person name="Nilsson E."/>
            <person name="Simone D."/>
            <person name="Lopez-Fernandez M."/>
            <person name="Wu X."/>
            <person name="de Brujin I."/>
            <person name="Lundin D."/>
            <person name="Andersson A."/>
            <person name="Bertilsson S."/>
            <person name="Dopson M."/>
        </authorList>
    </citation>
    <scope>NUCLEOTIDE SEQUENCE</scope>
    <source>
        <strain evidence="3">MM415A00614</strain>
        <strain evidence="2">MM415B01864</strain>
    </source>
</reference>
<dbReference type="AlphaFoldDB" id="A0A6M3KHI3"/>
<dbReference type="EMBL" id="MT141215">
    <property type="protein sequence ID" value="QJA56383.1"/>
    <property type="molecule type" value="Genomic_DNA"/>
</dbReference>
<name>A0A6M3KHI3_9ZZZZ</name>
<accession>A0A6M3KHI3</accession>
<feature type="compositionally biased region" description="Basic residues" evidence="1">
    <location>
        <begin position="53"/>
        <end position="65"/>
    </location>
</feature>
<feature type="region of interest" description="Disordered" evidence="1">
    <location>
        <begin position="46"/>
        <end position="65"/>
    </location>
</feature>
<protein>
    <submittedName>
        <fullName evidence="3">Uncharacterized protein</fullName>
    </submittedName>
</protein>
<evidence type="ECO:0000313" key="3">
    <source>
        <dbReference type="EMBL" id="QJA80948.1"/>
    </source>
</evidence>
<sequence>MIKLSSQDKKWMAESDARVLMSANEILTSSTRYKAALKEVKNIKKDAEETAKRASKVAGKGKKKK</sequence>
<dbReference type="EMBL" id="MT142442">
    <property type="protein sequence ID" value="QJA80948.1"/>
    <property type="molecule type" value="Genomic_DNA"/>
</dbReference>
<organism evidence="3">
    <name type="scientific">viral metagenome</name>
    <dbReference type="NCBI Taxonomy" id="1070528"/>
    <lineage>
        <taxon>unclassified sequences</taxon>
        <taxon>metagenomes</taxon>
        <taxon>organismal metagenomes</taxon>
    </lineage>
</organism>
<evidence type="ECO:0000313" key="2">
    <source>
        <dbReference type="EMBL" id="QJA56383.1"/>
    </source>
</evidence>
<gene>
    <name evidence="3" type="ORF">MM415A00614_0017</name>
    <name evidence="2" type="ORF">MM415B01864_0006</name>
</gene>
<proteinExistence type="predicted"/>
<evidence type="ECO:0000256" key="1">
    <source>
        <dbReference type="SAM" id="MobiDB-lite"/>
    </source>
</evidence>